<dbReference type="SMART" id="SM00493">
    <property type="entry name" value="TOPRIM"/>
    <property type="match status" value="1"/>
</dbReference>
<dbReference type="SUPFAM" id="SSF52540">
    <property type="entry name" value="P-loop containing nucleoside triphosphate hydrolases"/>
    <property type="match status" value="1"/>
</dbReference>
<dbReference type="EMBL" id="VLKK01000029">
    <property type="protein sequence ID" value="TWH89492.1"/>
    <property type="molecule type" value="Genomic_DNA"/>
</dbReference>
<dbReference type="Gene3D" id="3.40.1360.10">
    <property type="match status" value="1"/>
</dbReference>
<dbReference type="InterPro" id="IPR034154">
    <property type="entry name" value="TOPRIM_DnaG/twinkle"/>
</dbReference>
<gene>
    <name evidence="3" type="ORF">IQ35_03771</name>
</gene>
<dbReference type="InterPro" id="IPR006171">
    <property type="entry name" value="TOPRIM_dom"/>
</dbReference>
<dbReference type="Proteomes" id="UP000316624">
    <property type="component" value="Unassembled WGS sequence"/>
</dbReference>
<comment type="caution">
    <text evidence="3">The sequence shown here is derived from an EMBL/GenBank/DDBJ whole genome shotgun (WGS) entry which is preliminary data.</text>
</comment>
<evidence type="ECO:0000259" key="2">
    <source>
        <dbReference type="SMART" id="SM00493"/>
    </source>
</evidence>
<protein>
    <submittedName>
        <fullName evidence="3">RecA-family ATPase</fullName>
    </submittedName>
</protein>
<keyword evidence="4" id="KW-1185">Reference proteome</keyword>
<dbReference type="CDD" id="cd01029">
    <property type="entry name" value="TOPRIM_primases"/>
    <property type="match status" value="1"/>
</dbReference>
<evidence type="ECO:0000256" key="1">
    <source>
        <dbReference type="SAM" id="MobiDB-lite"/>
    </source>
</evidence>
<feature type="region of interest" description="Disordered" evidence="1">
    <location>
        <begin position="14"/>
        <end position="36"/>
    </location>
</feature>
<dbReference type="InterPro" id="IPR027417">
    <property type="entry name" value="P-loop_NTPase"/>
</dbReference>
<reference evidence="3 4" key="1">
    <citation type="journal article" date="2015" name="Stand. Genomic Sci.">
        <title>Genomic Encyclopedia of Bacterial and Archaeal Type Strains, Phase III: the genomes of soil and plant-associated and newly described type strains.</title>
        <authorList>
            <person name="Whitman W.B."/>
            <person name="Woyke T."/>
            <person name="Klenk H.P."/>
            <person name="Zhou Y."/>
            <person name="Lilburn T.G."/>
            <person name="Beck B.J."/>
            <person name="De Vos P."/>
            <person name="Vandamme P."/>
            <person name="Eisen J.A."/>
            <person name="Garrity G."/>
            <person name="Hugenholtz P."/>
            <person name="Kyrpides N.C."/>
        </authorList>
    </citation>
    <scope>NUCLEOTIDE SEQUENCE [LARGE SCALE GENOMIC DNA]</scope>
    <source>
        <strain evidence="3 4">CGMCC 1.7748</strain>
    </source>
</reference>
<accession>A0A562K238</accession>
<evidence type="ECO:0000313" key="3">
    <source>
        <dbReference type="EMBL" id="TWH89492.1"/>
    </source>
</evidence>
<dbReference type="AlphaFoldDB" id="A0A562K238"/>
<name>A0A562K238_SPHWJ</name>
<dbReference type="Gene3D" id="3.40.50.300">
    <property type="entry name" value="P-loop containing nucleotide triphosphate hydrolases"/>
    <property type="match status" value="1"/>
</dbReference>
<dbReference type="Pfam" id="PF13481">
    <property type="entry name" value="AAA_25"/>
    <property type="match status" value="1"/>
</dbReference>
<evidence type="ECO:0000313" key="4">
    <source>
        <dbReference type="Proteomes" id="UP000316624"/>
    </source>
</evidence>
<feature type="domain" description="Toprim" evidence="2">
    <location>
        <begin position="154"/>
        <end position="224"/>
    </location>
</feature>
<organism evidence="3 4">
    <name type="scientific">Sphingobium wenxiniae (strain DSM 21828 / CGMCC 1.7748 / JZ-1)</name>
    <dbReference type="NCBI Taxonomy" id="595605"/>
    <lineage>
        <taxon>Bacteria</taxon>
        <taxon>Pseudomonadati</taxon>
        <taxon>Pseudomonadota</taxon>
        <taxon>Alphaproteobacteria</taxon>
        <taxon>Sphingomonadales</taxon>
        <taxon>Sphingomonadaceae</taxon>
        <taxon>Sphingobium</taxon>
    </lineage>
</organism>
<dbReference type="RefSeq" id="WP_145075749.1">
    <property type="nucleotide sequence ID" value="NZ_JACIIY010000031.1"/>
</dbReference>
<proteinExistence type="predicted"/>
<sequence length="705" mass="76889">MSAAQEITRHYGGDWHGSYGTFPAPGHSKQDRGVSVKDGANGDVVFNSFNGADWREIKDECRRNGLLPERQRANDNCNGPRETGHYEYVDADGAVLYRTVRIEQVGKRKQFRAQRPDGRGGWINGMSEVQRVLYRWPEIKAAIGKSVLTDMPFPTVYLVEGERKADKLASWGLTATAVAFGCKGWRKDYAEALEGCTVIILPDNDDEGRGFADRAGKDIEAAGGTVRIINLPGLPPKGDIIDWSGTAVDLQALVDNAINTPAKLLPLLDPAAWHGQETPSREWAWNDYIPHRQATYLTGPGSAGKSLLTQQLCTAIAMGLPFMGVETRRAVAIYVTCEDDADELHRRQKAICDAMGVPLSALSGKLHLVSLAGVAANELVTFTPEGKMIVGDAYRVLLDTAKTTGAGFLALDNVAHLFAGNENIRNQVAAFVSLLNGLALEIDGSVLFLGHPNKAGQDFSGSTAWENQVRSRLFMEVPKDDLGNAPDPDARVLLRGKANYARNGERLTFRWHKWAFILEDELPQDQRAEIAETILANAENEAFLACLRARMAQGDGREVGPSSGPNYAPSQFEGMPQAKGFGRAKLKRAMDRLYQTGKIKSETVMDRKAKREKTIIVEADEASHNSHNAPHNGSTTQVHNTAQRPHNMGSAHTYIINNMGAAQGSAAPSREEEEGPDLSRVVFAADDGLDTDGNIIGWDDDGRAH</sequence>